<feature type="region of interest" description="Disordered" evidence="2">
    <location>
        <begin position="1267"/>
        <end position="1314"/>
    </location>
</feature>
<protein>
    <submittedName>
        <fullName evidence="3">Uncharacterized protein</fullName>
    </submittedName>
</protein>
<feature type="coiled-coil region" evidence="1">
    <location>
        <begin position="74"/>
        <end position="158"/>
    </location>
</feature>
<sequence length="1314" mass="146407">MKASKASGHSSSRSRKSSTKSPPPTPPDECFVPDHYGHHQYQPQYEAPPPHALSSVKPVGGVLMDQGRDVLKHLEAKESRMLQLTALLETMKEETAGTTQAMGRTLDENAHLHHLNQQLTADVERATNAAEAQKADHEKQLQEIIQVFTDERRDLQKKFEVYIESRQAEFDAARVAHDAEVAKFSQSTIDLQERNRQLQHERDASHDELGATKDHLTVAVRELEMEKEQHGAALAAVTASMNEANAEKEELGKLLADTFRDLERCRAALVEANNNVARLTASLAQNDLSWTHTLTSLEKQIVDSNAQQQLVQDSLRAAESALQVERSQKEELNAAMRAELQRYTDELHEMQTNHANALALVISDRDECQVQLKHAQDQHNATEKQVLVVTRQFEEALHDAAHKLHAQSADSAKYRATAERNLAELNAQCVAMAQDLDACKLAKQASDAVIEALRASRGKLAALIGIDTSSTMEEAVVKVESVVAASIVRDRLVETLETKTKELELEHAAVAEQLAQAQQNLSNATNELDAVKQDCAALVVEIQALTTTHDNELGALNASSQRAADEAEALKQSLAMTTMQLQRSVDKQRDRIDQLEHEKRDLLQEAEALNKSLEMAYQAKESLQIEIDTIKTRFATLQSDHNDLQDAHGQLNAAATTDLAELKAKLADAESVYQRERTAWDEQSRSLVAAIATLEGQATSLNDVALQAREDADTARHEAKDLADTLERTRIELVDVQDLCAEWKEKAEALAATSTSVESTLKADLTASSNQCLALAADKRRLESSVAALDALHGQLNADMHALRQEKQCISKHLEERDDELLRVQGDLGQVRAELERLARSKQTLQAELSRAADDLNDSLRQLEVLRREFRAQEKAHAAAVEGLQKDLDALRHEQSETLAMNDELQAKISTIQSAANATINDLVAEVTHAEELVKVEQASRAKDDELLRSQCRYVEEDLKRKEIEWKDATNMLKRELAVRRDSFVTLETKYQKQKELLEAKKAEVDKLTRENEQRQLKVAEIERKLAPLANIKETMTTRLSEMKLICDAKLKESHDLEEKLRDEIVRLQKDKRDLESTHLRAKDEMDSSSAGRFALVHQQLTSENKVLKSTLDRTKQELQHATENVAALAQRLDGQQKASQATIADLTSRMQTFDQQYQAALQGMSRELAVEKERTSELLAQKSQLLKQLRRLQRPPSSDESQQHQLATSRNLSTLQPEVATDQGGGQVPKTHRSTGDLTSYEDLANIPVALLRAQIGLDMFSFEEQHGSNQQPDGGSAAVPSLNLDSLNTSRSTPYSHDMSSRLESGTATRPA</sequence>
<name>A0A024TGW3_9STRA</name>
<feature type="coiled-coil region" evidence="1">
    <location>
        <begin position="493"/>
        <end position="541"/>
    </location>
</feature>
<accession>A0A024TGW3</accession>
<dbReference type="EMBL" id="KI913999">
    <property type="protein sequence ID" value="ETV92587.1"/>
    <property type="molecule type" value="Genomic_DNA"/>
</dbReference>
<reference evidence="3" key="1">
    <citation type="submission" date="2013-12" db="EMBL/GenBank/DDBJ databases">
        <title>The Genome Sequence of Aphanomyces invadans NJM9701.</title>
        <authorList>
            <consortium name="The Broad Institute Genomics Platform"/>
            <person name="Russ C."/>
            <person name="Tyler B."/>
            <person name="van West P."/>
            <person name="Dieguez-Uribeondo J."/>
            <person name="Young S.K."/>
            <person name="Zeng Q."/>
            <person name="Gargeya S."/>
            <person name="Fitzgerald M."/>
            <person name="Abouelleil A."/>
            <person name="Alvarado L."/>
            <person name="Chapman S.B."/>
            <person name="Gainer-Dewar J."/>
            <person name="Goldberg J."/>
            <person name="Griggs A."/>
            <person name="Gujja S."/>
            <person name="Hansen M."/>
            <person name="Howarth C."/>
            <person name="Imamovic A."/>
            <person name="Ireland A."/>
            <person name="Larimer J."/>
            <person name="McCowan C."/>
            <person name="Murphy C."/>
            <person name="Pearson M."/>
            <person name="Poon T.W."/>
            <person name="Priest M."/>
            <person name="Roberts A."/>
            <person name="Saif S."/>
            <person name="Shea T."/>
            <person name="Sykes S."/>
            <person name="Wortman J."/>
            <person name="Nusbaum C."/>
            <person name="Birren B."/>
        </authorList>
    </citation>
    <scope>NUCLEOTIDE SEQUENCE [LARGE SCALE GENOMIC DNA]</scope>
    <source>
        <strain evidence="3">NJM9701</strain>
    </source>
</reference>
<feature type="compositionally biased region" description="Polar residues" evidence="2">
    <location>
        <begin position="1285"/>
        <end position="1297"/>
    </location>
</feature>
<evidence type="ECO:0000256" key="1">
    <source>
        <dbReference type="SAM" id="Coils"/>
    </source>
</evidence>
<gene>
    <name evidence="3" type="ORF">H310_13243</name>
</gene>
<feature type="coiled-coil region" evidence="1">
    <location>
        <begin position="984"/>
        <end position="1025"/>
    </location>
</feature>
<keyword evidence="1" id="KW-0175">Coiled coil</keyword>
<evidence type="ECO:0000313" key="3">
    <source>
        <dbReference type="EMBL" id="ETV92587.1"/>
    </source>
</evidence>
<feature type="coiled-coil region" evidence="1">
    <location>
        <begin position="578"/>
        <end position="626"/>
    </location>
</feature>
<dbReference type="RefSeq" id="XP_008878894.1">
    <property type="nucleotide sequence ID" value="XM_008880672.1"/>
</dbReference>
<dbReference type="PANTHER" id="PTHR43977">
    <property type="entry name" value="STRUCTURAL MAINTENANCE OF CHROMOSOMES PROTEIN 3"/>
    <property type="match status" value="1"/>
</dbReference>
<proteinExistence type="predicted"/>
<feature type="coiled-coil region" evidence="1">
    <location>
        <begin position="652"/>
        <end position="679"/>
    </location>
</feature>
<feature type="region of interest" description="Disordered" evidence="2">
    <location>
        <begin position="1191"/>
        <end position="1240"/>
    </location>
</feature>
<feature type="coiled-coil region" evidence="1">
    <location>
        <begin position="234"/>
        <end position="282"/>
    </location>
</feature>
<dbReference type="GeneID" id="20090293"/>
<organism evidence="3">
    <name type="scientific">Aphanomyces invadans</name>
    <dbReference type="NCBI Taxonomy" id="157072"/>
    <lineage>
        <taxon>Eukaryota</taxon>
        <taxon>Sar</taxon>
        <taxon>Stramenopiles</taxon>
        <taxon>Oomycota</taxon>
        <taxon>Saprolegniomycetes</taxon>
        <taxon>Saprolegniales</taxon>
        <taxon>Verrucalvaceae</taxon>
        <taxon>Aphanomyces</taxon>
    </lineage>
</organism>
<feature type="region of interest" description="Disordered" evidence="2">
    <location>
        <begin position="1"/>
        <end position="53"/>
    </location>
</feature>
<dbReference type="VEuPathDB" id="FungiDB:H310_13243"/>
<feature type="coiled-coil region" evidence="1">
    <location>
        <begin position="712"/>
        <end position="746"/>
    </location>
</feature>
<evidence type="ECO:0000256" key="2">
    <source>
        <dbReference type="SAM" id="MobiDB-lite"/>
    </source>
</evidence>
<dbReference type="OrthoDB" id="78814at2759"/>
<feature type="coiled-coil region" evidence="1">
    <location>
        <begin position="315"/>
        <end position="385"/>
    </location>
</feature>
<feature type="coiled-coil region" evidence="1">
    <location>
        <begin position="828"/>
        <end position="908"/>
    </location>
</feature>
<dbReference type="eggNOG" id="ENOG502RXAK">
    <property type="taxonomic scope" value="Eukaryota"/>
</dbReference>
<feature type="compositionally biased region" description="Polar residues" evidence="2">
    <location>
        <begin position="1199"/>
        <end position="1217"/>
    </location>
</feature>
<feature type="compositionally biased region" description="Polar residues" evidence="2">
    <location>
        <begin position="1304"/>
        <end position="1314"/>
    </location>
</feature>
<feature type="coiled-coil region" evidence="1">
    <location>
        <begin position="1051"/>
        <end position="1139"/>
    </location>
</feature>